<organism evidence="2 3">
    <name type="scientific">Agromyces fucosus</name>
    <dbReference type="NCBI Taxonomy" id="41985"/>
    <lineage>
        <taxon>Bacteria</taxon>
        <taxon>Bacillati</taxon>
        <taxon>Actinomycetota</taxon>
        <taxon>Actinomycetes</taxon>
        <taxon>Micrococcales</taxon>
        <taxon>Microbacteriaceae</taxon>
        <taxon>Agromyces</taxon>
    </lineage>
</organism>
<comment type="caution">
    <text evidence="2">The sequence shown here is derived from an EMBL/GenBank/DDBJ whole genome shotgun (WGS) entry which is preliminary data.</text>
</comment>
<accession>A0A4Q2JNA8</accession>
<dbReference type="RefSeq" id="WP_129231850.1">
    <property type="nucleotide sequence ID" value="NZ_SDPO01000003.1"/>
</dbReference>
<feature type="domain" description="YdhG-like" evidence="1">
    <location>
        <begin position="22"/>
        <end position="126"/>
    </location>
</feature>
<evidence type="ECO:0000313" key="2">
    <source>
        <dbReference type="EMBL" id="RXZ47428.1"/>
    </source>
</evidence>
<dbReference type="InterPro" id="IPR014922">
    <property type="entry name" value="YdhG-like"/>
</dbReference>
<name>A0A4Q2JNA8_9MICO</name>
<evidence type="ECO:0000259" key="1">
    <source>
        <dbReference type="Pfam" id="PF08818"/>
    </source>
</evidence>
<dbReference type="EMBL" id="SDPO01000003">
    <property type="protein sequence ID" value="RXZ47428.1"/>
    <property type="molecule type" value="Genomic_DNA"/>
</dbReference>
<evidence type="ECO:0000313" key="3">
    <source>
        <dbReference type="Proteomes" id="UP000292935"/>
    </source>
</evidence>
<dbReference type="AlphaFoldDB" id="A0A4Q2JNA8"/>
<dbReference type="Proteomes" id="UP000292935">
    <property type="component" value="Unassembled WGS sequence"/>
</dbReference>
<proteinExistence type="predicted"/>
<dbReference type="SUPFAM" id="SSF159888">
    <property type="entry name" value="YdhG-like"/>
    <property type="match status" value="1"/>
</dbReference>
<reference evidence="2 3" key="1">
    <citation type="submission" date="2019-01" db="EMBL/GenBank/DDBJ databases">
        <authorList>
            <person name="Li J."/>
        </authorList>
    </citation>
    <scope>NUCLEOTIDE SEQUENCE [LARGE SCALE GENOMIC DNA]</scope>
    <source>
        <strain evidence="2 3">CCUG 35506</strain>
    </source>
</reference>
<dbReference type="OrthoDB" id="5951444at2"/>
<keyword evidence="3" id="KW-1185">Reference proteome</keyword>
<dbReference type="Pfam" id="PF08818">
    <property type="entry name" value="DUF1801"/>
    <property type="match status" value="1"/>
</dbReference>
<gene>
    <name evidence="2" type="ORF">ESP57_12735</name>
</gene>
<sequence length="147" mass="15803">MATDYTDASVHEFVDRVAHPVRRRDAETLLELFSRVTGEPPRMWGPSIIGYGEYHYTYESGREGSAGAAGFSPRKAATTIYFPEGVGAHAEALAKLGAHTTGVGCLYLKNLDDVDLDVLASMVRASYRTVTSGTFGQRARDSAPSAG</sequence>
<protein>
    <submittedName>
        <fullName evidence="2">DUF1801 domain-containing protein</fullName>
    </submittedName>
</protein>